<feature type="compositionally biased region" description="Basic residues" evidence="1">
    <location>
        <begin position="164"/>
        <end position="174"/>
    </location>
</feature>
<proteinExistence type="predicted"/>
<evidence type="ECO:0000256" key="1">
    <source>
        <dbReference type="SAM" id="MobiDB-lite"/>
    </source>
</evidence>
<sequence length="317" mass="35155">MVGNDRDYDRCAAHPAARGIVGRIRTGTGGNHGFRPAYRHRHRRVRRHRPGHRAAPAAGRCPRDAGRPAPGPPRCHSRRPGQGVRSRAHGHRRVRRVARRPGNRRGGCDDPPVRRLGLCRQQRGHDAVQEDRGADGAGLARHPRRRPAGRLLLHQAGFPAHAPGRGHRQRVQRARGRDGAPRRAVCGREGGLAVPHAFGRAGGQGQGHPRERRAARRRRHAHVVGQPEREGGRRSDRQGRRGRARGPRCRHRIPPHGRGPLRRRRVVAGRWRAAGAIVASPPVSVPAHRHQHLRPEPARQQIAAHPHEAEVAHHVAL</sequence>
<feature type="compositionally biased region" description="Basic and acidic residues" evidence="1">
    <location>
        <begin position="123"/>
        <end position="134"/>
    </location>
</feature>
<name>B9TMD4_RICCO</name>
<accession>B9TMD4</accession>
<dbReference type="AlphaFoldDB" id="B9TMD4"/>
<dbReference type="InParanoid" id="B9TMD4"/>
<dbReference type="Proteomes" id="UP000008311">
    <property type="component" value="Unassembled WGS sequence"/>
</dbReference>
<dbReference type="EMBL" id="EQ988747">
    <property type="protein sequence ID" value="EEF22980.1"/>
    <property type="molecule type" value="Genomic_DNA"/>
</dbReference>
<feature type="compositionally biased region" description="Basic residues" evidence="1">
    <location>
        <begin position="210"/>
        <end position="222"/>
    </location>
</feature>
<feature type="region of interest" description="Disordered" evidence="1">
    <location>
        <begin position="196"/>
        <end position="260"/>
    </location>
</feature>
<organism evidence="2 3">
    <name type="scientific">Ricinus communis</name>
    <name type="common">Castor bean</name>
    <dbReference type="NCBI Taxonomy" id="3988"/>
    <lineage>
        <taxon>Eukaryota</taxon>
        <taxon>Viridiplantae</taxon>
        <taxon>Streptophyta</taxon>
        <taxon>Embryophyta</taxon>
        <taxon>Tracheophyta</taxon>
        <taxon>Spermatophyta</taxon>
        <taxon>Magnoliopsida</taxon>
        <taxon>eudicotyledons</taxon>
        <taxon>Gunneridae</taxon>
        <taxon>Pentapetalae</taxon>
        <taxon>rosids</taxon>
        <taxon>fabids</taxon>
        <taxon>Malpighiales</taxon>
        <taxon>Euphorbiaceae</taxon>
        <taxon>Acalyphoideae</taxon>
        <taxon>Acalypheae</taxon>
        <taxon>Ricinus</taxon>
    </lineage>
</organism>
<reference evidence="3" key="1">
    <citation type="journal article" date="2010" name="Nat. Biotechnol.">
        <title>Draft genome sequence of the oilseed species Ricinus communis.</title>
        <authorList>
            <person name="Chan A.P."/>
            <person name="Crabtree J."/>
            <person name="Zhao Q."/>
            <person name="Lorenzi H."/>
            <person name="Orvis J."/>
            <person name="Puiu D."/>
            <person name="Melake-Berhan A."/>
            <person name="Jones K.M."/>
            <person name="Redman J."/>
            <person name="Chen G."/>
            <person name="Cahoon E.B."/>
            <person name="Gedil M."/>
            <person name="Stanke M."/>
            <person name="Haas B.J."/>
            <person name="Wortman J.R."/>
            <person name="Fraser-Liggett C.M."/>
            <person name="Ravel J."/>
            <person name="Rabinowicz P.D."/>
        </authorList>
    </citation>
    <scope>NUCLEOTIDE SEQUENCE [LARGE SCALE GENOMIC DNA]</scope>
    <source>
        <strain evidence="3">cv. Hale</strain>
    </source>
</reference>
<feature type="non-terminal residue" evidence="2">
    <location>
        <position position="317"/>
    </location>
</feature>
<feature type="compositionally biased region" description="Basic residues" evidence="1">
    <location>
        <begin position="240"/>
        <end position="260"/>
    </location>
</feature>
<feature type="compositionally biased region" description="Basic and acidic residues" evidence="1">
    <location>
        <begin position="227"/>
        <end position="239"/>
    </location>
</feature>
<gene>
    <name evidence="2" type="ORF">RCOM_1988340</name>
</gene>
<feature type="compositionally biased region" description="Basic residues" evidence="1">
    <location>
        <begin position="37"/>
        <end position="52"/>
    </location>
</feature>
<keyword evidence="3" id="KW-1185">Reference proteome</keyword>
<feature type="compositionally biased region" description="Basic residues" evidence="1">
    <location>
        <begin position="86"/>
        <end position="103"/>
    </location>
</feature>
<feature type="region of interest" description="Disordered" evidence="1">
    <location>
        <begin position="23"/>
        <end position="143"/>
    </location>
</feature>
<feature type="region of interest" description="Disordered" evidence="1">
    <location>
        <begin position="158"/>
        <end position="184"/>
    </location>
</feature>
<evidence type="ECO:0000313" key="3">
    <source>
        <dbReference type="Proteomes" id="UP000008311"/>
    </source>
</evidence>
<evidence type="ECO:0000313" key="2">
    <source>
        <dbReference type="EMBL" id="EEF22980.1"/>
    </source>
</evidence>
<protein>
    <submittedName>
        <fullName evidence="2">Uncharacterized protein</fullName>
    </submittedName>
</protein>